<name>A0ABU4J265_9BACI</name>
<accession>A0ABU4J265</accession>
<gene>
    <name evidence="1" type="ORF">RIB56_02945</name>
</gene>
<comment type="caution">
    <text evidence="1">The sequence shown here is derived from an EMBL/GenBank/DDBJ whole genome shotgun (WGS) entry which is preliminary data.</text>
</comment>
<dbReference type="EMBL" id="JAWUZT010000005">
    <property type="protein sequence ID" value="MDW8515076.1"/>
    <property type="molecule type" value="Genomic_DNA"/>
</dbReference>
<sequence length="66" mass="8168">MNILENHIVEVHNEEPYDEYWIKEFYPKTFVKVDMTIDCYGRVKRDTNIFETEDWKKIKKQGYFMA</sequence>
<organism evidence="1 2">
    <name type="scientific">Priestia flexa</name>
    <dbReference type="NCBI Taxonomy" id="86664"/>
    <lineage>
        <taxon>Bacteria</taxon>
        <taxon>Bacillati</taxon>
        <taxon>Bacillota</taxon>
        <taxon>Bacilli</taxon>
        <taxon>Bacillales</taxon>
        <taxon>Bacillaceae</taxon>
        <taxon>Priestia</taxon>
    </lineage>
</organism>
<dbReference type="Proteomes" id="UP001284771">
    <property type="component" value="Unassembled WGS sequence"/>
</dbReference>
<proteinExistence type="predicted"/>
<keyword evidence="2" id="KW-1185">Reference proteome</keyword>
<protein>
    <submittedName>
        <fullName evidence="1">Uncharacterized protein</fullName>
    </submittedName>
</protein>
<evidence type="ECO:0000313" key="1">
    <source>
        <dbReference type="EMBL" id="MDW8515076.1"/>
    </source>
</evidence>
<reference evidence="2" key="1">
    <citation type="submission" date="2023-07" db="EMBL/GenBank/DDBJ databases">
        <title>Draft genomic sequences of Priestia flexa CCM isolated from the soil of an abandoned mine contaminated by free cyanide in the high Andean zone of Tacna, Peru.</title>
        <authorList>
            <person name="Caceda Quiroz C.J."/>
            <person name="Maraza Chooque G.J."/>
            <person name="Fora Quispe G.L."/>
            <person name="Carpio Mamani M."/>
        </authorList>
    </citation>
    <scope>NUCLEOTIDE SEQUENCE [LARGE SCALE GENOMIC DNA]</scope>
    <source>
        <strain evidence="2">CCM</strain>
    </source>
</reference>
<evidence type="ECO:0000313" key="2">
    <source>
        <dbReference type="Proteomes" id="UP001284771"/>
    </source>
</evidence>